<protein>
    <submittedName>
        <fullName evidence="1">Glycosyltransferase family 1 protein</fullName>
    </submittedName>
</protein>
<dbReference type="SUPFAM" id="SSF53756">
    <property type="entry name" value="UDP-Glycosyltransferase/glycogen phosphorylase"/>
    <property type="match status" value="1"/>
</dbReference>
<sequence>MNKVLSKISSLRKRLTPKNWPHRSIVYYTGHTKYPWSPQSLKTGLGGANARIIYLSREWVKLGYSVTVYNNCGSQEGVYDGVQYLHYSKFNPYDSFDTLIMWQFAWRIKFPVQANRVWLDLGKGVLLPEEAQYEKLKNYDLIFCKTSFHRSTLTEIPDHKVVVIPNGVDPSFLHLAKNPKEPYKLIYASNYIRGLDKMLEFGWPIIQKEIPEATLHIYYGWPREAKPEWKDKMLQLMQLPGVINQGKLGRLELMQAKSTSIINYYGCTFQETDCNTVRESAFVGCIPVTTDYAGLKDKDYCLKIPGNPYLKETQEALAWKIVELLKEPEQLASLRQDFMQLAQKETWDKVSQLWIDEIG</sequence>
<dbReference type="Proteomes" id="UP001231370">
    <property type="component" value="Unassembled WGS sequence"/>
</dbReference>
<evidence type="ECO:0000313" key="1">
    <source>
        <dbReference type="EMBL" id="MDJ1181314.1"/>
    </source>
</evidence>
<evidence type="ECO:0000313" key="2">
    <source>
        <dbReference type="Proteomes" id="UP001231370"/>
    </source>
</evidence>
<dbReference type="RefSeq" id="WP_283764612.1">
    <property type="nucleotide sequence ID" value="NZ_JAQPOK010000160.1"/>
</dbReference>
<dbReference type="EMBL" id="JAQPOK010000160">
    <property type="protein sequence ID" value="MDJ1181314.1"/>
    <property type="molecule type" value="Genomic_DNA"/>
</dbReference>
<reference evidence="1 2" key="1">
    <citation type="submission" date="2023-01" db="EMBL/GenBank/DDBJ databases">
        <title>Novel diversity within Roseofilum (Cyanobacteria; Desertifilaceae) from marine benthic mats with descriptions of four novel species.</title>
        <authorList>
            <person name="Wang Y."/>
            <person name="Berthold D.E."/>
            <person name="Hu J."/>
            <person name="Lefler F.W."/>
            <person name="Laughinghouse H.D. IV."/>
        </authorList>
    </citation>
    <scope>NUCLEOTIDE SEQUENCE [LARGE SCALE GENOMIC DNA]</scope>
    <source>
        <strain evidence="1 2">BLCC-M91</strain>
    </source>
</reference>
<comment type="caution">
    <text evidence="1">The sequence shown here is derived from an EMBL/GenBank/DDBJ whole genome shotgun (WGS) entry which is preliminary data.</text>
</comment>
<dbReference type="Gene3D" id="3.40.50.2000">
    <property type="entry name" value="Glycogen Phosphorylase B"/>
    <property type="match status" value="2"/>
</dbReference>
<accession>A0ABT7BQ50</accession>
<gene>
    <name evidence="1" type="ORF">PJF56_20840</name>
</gene>
<keyword evidence="2" id="KW-1185">Reference proteome</keyword>
<organism evidence="1 2">
    <name type="scientific">Roseofilum halophilum BLCC-M91</name>
    <dbReference type="NCBI Taxonomy" id="3022259"/>
    <lineage>
        <taxon>Bacteria</taxon>
        <taxon>Bacillati</taxon>
        <taxon>Cyanobacteriota</taxon>
        <taxon>Cyanophyceae</taxon>
        <taxon>Desertifilales</taxon>
        <taxon>Desertifilaceae</taxon>
        <taxon>Roseofilum</taxon>
        <taxon>Roseofilum halophilum</taxon>
    </lineage>
</organism>
<proteinExistence type="predicted"/>
<name>A0ABT7BQ50_9CYAN</name>